<dbReference type="AlphaFoldDB" id="A0A1R3IZ43"/>
<evidence type="ECO:0000313" key="2">
    <source>
        <dbReference type="Proteomes" id="UP000187203"/>
    </source>
</evidence>
<keyword evidence="2" id="KW-1185">Reference proteome</keyword>
<organism evidence="1 2">
    <name type="scientific">Corchorus olitorius</name>
    <dbReference type="NCBI Taxonomy" id="93759"/>
    <lineage>
        <taxon>Eukaryota</taxon>
        <taxon>Viridiplantae</taxon>
        <taxon>Streptophyta</taxon>
        <taxon>Embryophyta</taxon>
        <taxon>Tracheophyta</taxon>
        <taxon>Spermatophyta</taxon>
        <taxon>Magnoliopsida</taxon>
        <taxon>eudicotyledons</taxon>
        <taxon>Gunneridae</taxon>
        <taxon>Pentapetalae</taxon>
        <taxon>rosids</taxon>
        <taxon>malvids</taxon>
        <taxon>Malvales</taxon>
        <taxon>Malvaceae</taxon>
        <taxon>Grewioideae</taxon>
        <taxon>Apeibeae</taxon>
        <taxon>Corchorus</taxon>
    </lineage>
</organism>
<gene>
    <name evidence="1" type="ORF">COLO4_20546</name>
</gene>
<protein>
    <submittedName>
        <fullName evidence="1">Uncharacterized protein</fullName>
    </submittedName>
</protein>
<evidence type="ECO:0000313" key="1">
    <source>
        <dbReference type="EMBL" id="OMO87833.1"/>
    </source>
</evidence>
<comment type="caution">
    <text evidence="1">The sequence shown here is derived from an EMBL/GenBank/DDBJ whole genome shotgun (WGS) entry which is preliminary data.</text>
</comment>
<proteinExistence type="predicted"/>
<sequence length="31" mass="3603">MADIKGKMTVRRDRPTMEYGTWIFGGQWAVT</sequence>
<dbReference type="EMBL" id="AWUE01017241">
    <property type="protein sequence ID" value="OMO87833.1"/>
    <property type="molecule type" value="Genomic_DNA"/>
</dbReference>
<name>A0A1R3IZ43_9ROSI</name>
<accession>A0A1R3IZ43</accession>
<dbReference type="Proteomes" id="UP000187203">
    <property type="component" value="Unassembled WGS sequence"/>
</dbReference>
<reference evidence="2" key="1">
    <citation type="submission" date="2013-09" db="EMBL/GenBank/DDBJ databases">
        <title>Corchorus olitorius genome sequencing.</title>
        <authorList>
            <person name="Alam M."/>
            <person name="Haque M.S."/>
            <person name="Islam M.S."/>
            <person name="Emdad E.M."/>
            <person name="Islam M.M."/>
            <person name="Ahmed B."/>
            <person name="Halim A."/>
            <person name="Hossen Q.M.M."/>
            <person name="Hossain M.Z."/>
            <person name="Ahmed R."/>
            <person name="Khan M.M."/>
            <person name="Islam R."/>
            <person name="Rashid M.M."/>
            <person name="Khan S.A."/>
            <person name="Rahman M.S."/>
            <person name="Alam M."/>
            <person name="Yahiya A.S."/>
            <person name="Khan M.S."/>
            <person name="Azam M.S."/>
            <person name="Haque T."/>
            <person name="Lashkar M.Z.H."/>
            <person name="Akhand A.I."/>
            <person name="Morshed G."/>
            <person name="Roy S."/>
            <person name="Uddin K.S."/>
            <person name="Rabeya T."/>
            <person name="Hossain A.S."/>
            <person name="Chowdhury A."/>
            <person name="Snigdha A.R."/>
            <person name="Mortoza M.S."/>
            <person name="Matin S.A."/>
            <person name="Hoque S.M.E."/>
            <person name="Islam M.K."/>
            <person name="Roy D.K."/>
            <person name="Haider R."/>
            <person name="Moosa M.M."/>
            <person name="Elias S.M."/>
            <person name="Hasan A.M."/>
            <person name="Jahan S."/>
            <person name="Shafiuddin M."/>
            <person name="Mahmood N."/>
            <person name="Shommy N.S."/>
        </authorList>
    </citation>
    <scope>NUCLEOTIDE SEQUENCE [LARGE SCALE GENOMIC DNA]</scope>
    <source>
        <strain evidence="2">cv. O-4</strain>
    </source>
</reference>